<dbReference type="CDD" id="cd00161">
    <property type="entry name" value="beta-trefoil_Ricin-like"/>
    <property type="match status" value="1"/>
</dbReference>
<dbReference type="InterPro" id="IPR000772">
    <property type="entry name" value="Ricin_B_lectin"/>
</dbReference>
<reference evidence="3" key="1">
    <citation type="journal article" date="2017" name="Mycologia">
        <title>Fusarium algeriense, sp. nov., a novel toxigenic crown rot pathogen of durum wheat from Algeria is nested in the Fusarium burgessii species complex.</title>
        <authorList>
            <person name="Laraba I."/>
            <person name="Keddad A."/>
            <person name="Boureghda H."/>
            <person name="Abdallah N."/>
            <person name="Vaughan M.M."/>
            <person name="Proctor R.H."/>
            <person name="Busman M."/>
            <person name="O'Donnell K."/>
        </authorList>
    </citation>
    <scope>NUCLEOTIDE SEQUENCE</scope>
    <source>
        <strain evidence="3">NRRL 25174</strain>
    </source>
</reference>
<gene>
    <name evidence="3" type="ORF">FBEOM_10674</name>
</gene>
<dbReference type="EMBL" id="PVQB02000558">
    <property type="protein sequence ID" value="KAF4335479.1"/>
    <property type="molecule type" value="Genomic_DNA"/>
</dbReference>
<dbReference type="Gene3D" id="2.80.10.50">
    <property type="match status" value="1"/>
</dbReference>
<dbReference type="AlphaFoldDB" id="A0A9P5ABW5"/>
<dbReference type="SUPFAM" id="SSF90257">
    <property type="entry name" value="Myosin rod fragments"/>
    <property type="match status" value="1"/>
</dbReference>
<dbReference type="Pfam" id="PF14200">
    <property type="entry name" value="RicinB_lectin_2"/>
    <property type="match status" value="1"/>
</dbReference>
<proteinExistence type="predicted"/>
<evidence type="ECO:0000256" key="1">
    <source>
        <dbReference type="SAM" id="Coils"/>
    </source>
</evidence>
<dbReference type="Proteomes" id="UP000730481">
    <property type="component" value="Unassembled WGS sequence"/>
</dbReference>
<reference evidence="3" key="2">
    <citation type="submission" date="2020-02" db="EMBL/GenBank/DDBJ databases">
        <title>Identification and distribution of gene clusters putatively required for synthesis of sphingolipid metabolism inhibitors in phylogenetically diverse species of the filamentous fungus Fusarium.</title>
        <authorList>
            <person name="Kim H.-S."/>
            <person name="Busman M."/>
            <person name="Brown D.W."/>
            <person name="Divon H."/>
            <person name="Uhlig S."/>
            <person name="Proctor R.H."/>
        </authorList>
    </citation>
    <scope>NUCLEOTIDE SEQUENCE</scope>
    <source>
        <strain evidence="3">NRRL 25174</strain>
    </source>
</reference>
<dbReference type="SUPFAM" id="SSF50370">
    <property type="entry name" value="Ricin B-like lectins"/>
    <property type="match status" value="1"/>
</dbReference>
<dbReference type="PANTHER" id="PTHR45615">
    <property type="entry name" value="MYOSIN HEAVY CHAIN, NON-MUSCLE"/>
    <property type="match status" value="1"/>
</dbReference>
<comment type="caution">
    <text evidence="3">The sequence shown here is derived from an EMBL/GenBank/DDBJ whole genome shotgun (WGS) entry which is preliminary data.</text>
</comment>
<accession>A0A9P5ABW5</accession>
<feature type="coiled-coil region" evidence="1">
    <location>
        <begin position="306"/>
        <end position="347"/>
    </location>
</feature>
<dbReference type="InterPro" id="IPR035992">
    <property type="entry name" value="Ricin_B-like_lectins"/>
</dbReference>
<evidence type="ECO:0000259" key="2">
    <source>
        <dbReference type="Pfam" id="PF14200"/>
    </source>
</evidence>
<protein>
    <submittedName>
        <fullName evidence="3">Hard-surface inducible</fullName>
    </submittedName>
</protein>
<keyword evidence="1" id="KW-0175">Coiled coil</keyword>
<feature type="coiled-coil region" evidence="1">
    <location>
        <begin position="394"/>
        <end position="533"/>
    </location>
</feature>
<feature type="domain" description="Ricin B lectin" evidence="2">
    <location>
        <begin position="581"/>
        <end position="672"/>
    </location>
</feature>
<evidence type="ECO:0000313" key="3">
    <source>
        <dbReference type="EMBL" id="KAF4335479.1"/>
    </source>
</evidence>
<sequence length="687" mass="77670">MFVYEGRLEWGRYGQNETALIILPAGPIRVGDVVWFLSQWTVDSQGNKKPNLIQRIPVHKVAKTEDGDDTFSAKPGYYSWEMTSRQGYEKLKVVMSKTNGTPSPMDFKLIWTAKGEVSTDSGRIWFGKINWPMYATNEMGIFIAPEGLGEGKPILSMWQWTHDGSGTEKSPSFRSERQKMLSDESGKVKFSYHSYYDITCTLETDNTLSVHMKGPEADQELGQFKQLTVINPHSHDWNPPDLTPPQNAEVQVRLPQPEPSLPRVLEPLAFPEGLIETLRYTIAFADQAGYLAKYAHEKFNQLDADYHVQAEEIQVANAEIAELKKDAKKLEEDLTVEKAKTADLTKRLSDQQAAFEQELKKRDDELKKDKQHDAEDHKTIDRLVAQLEYERASKAEVQKKLDEKSTALAEAEARLLVETAKVAALTARIAAVEAELEVEKKDIEKLLKEIKEKTDMVSQLEKANSDLQSRLNKTLSDLKAAQDVINERDATIRRQTDQINSLQKESQAKTLTINKLQEEVKNLQQQLTDLQSKPQFRFKCNIRNEVTSSMDVMVDLTGGGGYPTPVQSIANGNYKTNPNLIWDIYSIPSRNNRVVIKNCRNNYVLWSQGQGQKVQCDTSRDASDPAAQWDLQGVTVDSIDSNTTFKIVNVKDGSSLDLCGGNTADHTAFITYGGHNGNNQRFRFWKR</sequence>
<dbReference type="OrthoDB" id="4332097at2759"/>
<dbReference type="PANTHER" id="PTHR45615:SF80">
    <property type="entry name" value="GRIP DOMAIN-CONTAINING PROTEIN"/>
    <property type="match status" value="1"/>
</dbReference>
<organism evidence="3 4">
    <name type="scientific">Fusarium beomiforme</name>
    <dbReference type="NCBI Taxonomy" id="44412"/>
    <lineage>
        <taxon>Eukaryota</taxon>
        <taxon>Fungi</taxon>
        <taxon>Dikarya</taxon>
        <taxon>Ascomycota</taxon>
        <taxon>Pezizomycotina</taxon>
        <taxon>Sordariomycetes</taxon>
        <taxon>Hypocreomycetidae</taxon>
        <taxon>Hypocreales</taxon>
        <taxon>Nectriaceae</taxon>
        <taxon>Fusarium</taxon>
        <taxon>Fusarium burgessii species complex</taxon>
    </lineage>
</organism>
<name>A0A9P5ABW5_9HYPO</name>
<evidence type="ECO:0000313" key="4">
    <source>
        <dbReference type="Proteomes" id="UP000730481"/>
    </source>
</evidence>
<keyword evidence="4" id="KW-1185">Reference proteome</keyword>